<organism evidence="1 2">
    <name type="scientific">Saccharothrix mutabilis subsp. mutabilis</name>
    <dbReference type="NCBI Taxonomy" id="66855"/>
    <lineage>
        <taxon>Bacteria</taxon>
        <taxon>Bacillati</taxon>
        <taxon>Actinomycetota</taxon>
        <taxon>Actinomycetes</taxon>
        <taxon>Pseudonocardiales</taxon>
        <taxon>Pseudonocardiaceae</taxon>
        <taxon>Saccharothrix</taxon>
    </lineage>
</organism>
<evidence type="ECO:0000313" key="2">
    <source>
        <dbReference type="Proteomes" id="UP001500416"/>
    </source>
</evidence>
<keyword evidence="2" id="KW-1185">Reference proteome</keyword>
<proteinExistence type="predicted"/>
<evidence type="ECO:0000313" key="1">
    <source>
        <dbReference type="EMBL" id="GAA0219224.1"/>
    </source>
</evidence>
<comment type="caution">
    <text evidence="1">The sequence shown here is derived from an EMBL/GenBank/DDBJ whole genome shotgun (WGS) entry which is preliminary data.</text>
</comment>
<protein>
    <submittedName>
        <fullName evidence="1">Uncharacterized protein</fullName>
    </submittedName>
</protein>
<accession>A0ABN0TDV4</accession>
<dbReference type="Proteomes" id="UP001500416">
    <property type="component" value="Unassembled WGS sequence"/>
</dbReference>
<name>A0ABN0TDV4_9PSEU</name>
<sequence>MRQPVHVSPGALNFGPIHEASTTRDLTFHNTGPNPVTLKTALDPPGLFTVDPEIAVPPRSTVTTRVRADINASVRPGPYSGRLTASSVDGWRVSLPIALTKEAVPHRNVTINALDSNGNPFTAYPLCVNLDTGERCPFAYREDGTLRTRVPVGRYLVATNVFEQDRVSAVVHPGLEIREDTTVTLDARTAKQSSVTLERPVDDQGAMLTVACDTPAGKAMFGATTARTPELHITPAAGTPQCRSTFGTVHQSELDSYHLVFHQSGGIPDPTWRPKDADLAAVRARHAVQGGRPQKVVKSTAPIVDGWFAVPYNTTTLPQPGTRTEFRSPGPWTWYTYANTFSGDTFLSQQLAHTTHEKPGRTTERWNAAVFGPSLAPVDSAAHRYHDTMFFQIPLYGDQNPDHAGFMPGMTGTVGLYRDHDLLSPGSLPYGNVSAWAQAPPEPGRYRLVVDATQETTPLSSRITAEWVFHSARTTDQVPLPLRVIRFAPPVDDENSAPRGREFRVPVTVQGTGAPVMGISAFASYDEGGTWRPVHLLPAPGGWEAVLHHPADAGTVSLRATATDADGGSVSQTVLRTYYLK</sequence>
<reference evidence="1 2" key="1">
    <citation type="journal article" date="2019" name="Int. J. Syst. Evol. Microbiol.">
        <title>The Global Catalogue of Microorganisms (GCM) 10K type strain sequencing project: providing services to taxonomists for standard genome sequencing and annotation.</title>
        <authorList>
            <consortium name="The Broad Institute Genomics Platform"/>
            <consortium name="The Broad Institute Genome Sequencing Center for Infectious Disease"/>
            <person name="Wu L."/>
            <person name="Ma J."/>
        </authorList>
    </citation>
    <scope>NUCLEOTIDE SEQUENCE [LARGE SCALE GENOMIC DNA]</scope>
    <source>
        <strain evidence="1 2">JCM 3380</strain>
    </source>
</reference>
<dbReference type="EMBL" id="BAAABU010000003">
    <property type="protein sequence ID" value="GAA0219224.1"/>
    <property type="molecule type" value="Genomic_DNA"/>
</dbReference>
<gene>
    <name evidence="1" type="ORF">GCM10010492_16480</name>
</gene>